<comment type="caution">
    <text evidence="2">The sequence shown here is derived from an EMBL/GenBank/DDBJ whole genome shotgun (WGS) entry which is preliminary data.</text>
</comment>
<dbReference type="EMBL" id="WJQU01000001">
    <property type="protein sequence ID" value="KAJ6649641.1"/>
    <property type="molecule type" value="Genomic_DNA"/>
</dbReference>
<dbReference type="AlphaFoldDB" id="A0A9Q0NHD0"/>
<name>A0A9Q0NHD0_9DIPT</name>
<proteinExistence type="predicted"/>
<evidence type="ECO:0000256" key="1">
    <source>
        <dbReference type="SAM" id="MobiDB-lite"/>
    </source>
</evidence>
<protein>
    <submittedName>
        <fullName evidence="2">Uncharacterized protein</fullName>
    </submittedName>
</protein>
<feature type="region of interest" description="Disordered" evidence="1">
    <location>
        <begin position="26"/>
        <end position="53"/>
    </location>
</feature>
<reference evidence="2" key="1">
    <citation type="submission" date="2022-07" db="EMBL/GenBank/DDBJ databases">
        <authorList>
            <person name="Trinca V."/>
            <person name="Uliana J.V.C."/>
            <person name="Torres T.T."/>
            <person name="Ward R.J."/>
            <person name="Monesi N."/>
        </authorList>
    </citation>
    <scope>NUCLEOTIDE SEQUENCE</scope>
    <source>
        <strain evidence="2">HSMRA1968</strain>
        <tissue evidence="2">Whole embryos</tissue>
    </source>
</reference>
<gene>
    <name evidence="2" type="ORF">Bhyg_04879</name>
</gene>
<organism evidence="2 3">
    <name type="scientific">Pseudolycoriella hygida</name>
    <dbReference type="NCBI Taxonomy" id="35572"/>
    <lineage>
        <taxon>Eukaryota</taxon>
        <taxon>Metazoa</taxon>
        <taxon>Ecdysozoa</taxon>
        <taxon>Arthropoda</taxon>
        <taxon>Hexapoda</taxon>
        <taxon>Insecta</taxon>
        <taxon>Pterygota</taxon>
        <taxon>Neoptera</taxon>
        <taxon>Endopterygota</taxon>
        <taxon>Diptera</taxon>
        <taxon>Nematocera</taxon>
        <taxon>Sciaroidea</taxon>
        <taxon>Sciaridae</taxon>
        <taxon>Pseudolycoriella</taxon>
    </lineage>
</organism>
<keyword evidence="3" id="KW-1185">Reference proteome</keyword>
<evidence type="ECO:0000313" key="3">
    <source>
        <dbReference type="Proteomes" id="UP001151699"/>
    </source>
</evidence>
<evidence type="ECO:0000313" key="2">
    <source>
        <dbReference type="EMBL" id="KAJ6649641.1"/>
    </source>
</evidence>
<dbReference type="Proteomes" id="UP001151699">
    <property type="component" value="Chromosome A"/>
</dbReference>
<feature type="compositionally biased region" description="Low complexity" evidence="1">
    <location>
        <begin position="30"/>
        <end position="53"/>
    </location>
</feature>
<sequence>MELYVLPLASYRAEIAVGAVSFHQPQQPIQVPSQTPQQHQQPPPHQTYQHQMHPALQHHNPAALHQQLHPAAAAAMFTPLSLRTFINPSANHLSLSQQQQLATAVQQSPNPPLQSQSQTQLGAINLNVGVVPIRQNNGPGTISPGTMMMPVKKVKYMSKKAANAHYQTEDLDKKVSFSVEKIWQSFAKKDDCCGCTCKEIEEWKEGVQEYYTGCRKATWEFRGSSYDLAENVNIPIFYPFGKRDIFREKISYLLQNH</sequence>
<accession>A0A9Q0NHD0</accession>